<gene>
    <name evidence="3" type="ORF">BHQ18_26610</name>
</gene>
<dbReference type="EMBL" id="MIHA01000030">
    <property type="protein sequence ID" value="ODQ86554.1"/>
    <property type="molecule type" value="Genomic_DNA"/>
</dbReference>
<sequence>MVIDVRLRSADPLRIEVPATADRLAQIRRGLTAWLKPIGVPDDVIADVVLAVNEAATNCVEHAYRGSDRGVIVVEASVEDNRLMVCVVDHGAWRTPSSEPSTRGRGILIMRAVGDGVDVDNSGHGTTVRMTFDVTEGGRQELGSRTT</sequence>
<keyword evidence="1" id="KW-0418">Kinase</keyword>
<feature type="domain" description="Histidine kinase/HSP90-like ATPase" evidence="2">
    <location>
        <begin position="17"/>
        <end position="132"/>
    </location>
</feature>
<name>A0A1E3R9P8_MYCFV</name>
<dbReference type="Pfam" id="PF13581">
    <property type="entry name" value="HATPase_c_2"/>
    <property type="match status" value="1"/>
</dbReference>
<dbReference type="PANTHER" id="PTHR35526:SF3">
    <property type="entry name" value="ANTI-SIGMA-F FACTOR RSBW"/>
    <property type="match status" value="1"/>
</dbReference>
<dbReference type="CDD" id="cd16936">
    <property type="entry name" value="HATPase_RsbW-like"/>
    <property type="match status" value="1"/>
</dbReference>
<dbReference type="InterPro" id="IPR003594">
    <property type="entry name" value="HATPase_dom"/>
</dbReference>
<dbReference type="Proteomes" id="UP000094053">
    <property type="component" value="Unassembled WGS sequence"/>
</dbReference>
<dbReference type="STRING" id="1776.BHQ18_26610"/>
<accession>A0A1E3R9P8</accession>
<reference evidence="4" key="1">
    <citation type="submission" date="2016-09" db="EMBL/GenBank/DDBJ databases">
        <authorList>
            <person name="Greninger A.L."/>
            <person name="Jerome K.R."/>
            <person name="Mcnair B."/>
            <person name="Wallis C."/>
            <person name="Fang F."/>
        </authorList>
    </citation>
    <scope>NUCLEOTIDE SEQUENCE [LARGE SCALE GENOMIC DNA]</scope>
    <source>
        <strain evidence="4">M6</strain>
    </source>
</reference>
<dbReference type="Gene3D" id="3.30.565.10">
    <property type="entry name" value="Histidine kinase-like ATPase, C-terminal domain"/>
    <property type="match status" value="1"/>
</dbReference>
<dbReference type="InterPro" id="IPR050267">
    <property type="entry name" value="Anti-sigma-factor_SerPK"/>
</dbReference>
<dbReference type="SUPFAM" id="SSF55874">
    <property type="entry name" value="ATPase domain of HSP90 chaperone/DNA topoisomerase II/histidine kinase"/>
    <property type="match status" value="1"/>
</dbReference>
<keyword evidence="1" id="KW-0808">Transferase</keyword>
<protein>
    <submittedName>
        <fullName evidence="3">Anti-sigma regulatory factor</fullName>
    </submittedName>
</protein>
<dbReference type="AlphaFoldDB" id="A0A1E3R9P8"/>
<comment type="caution">
    <text evidence="3">The sequence shown here is derived from an EMBL/GenBank/DDBJ whole genome shotgun (WGS) entry which is preliminary data.</text>
</comment>
<dbReference type="PANTHER" id="PTHR35526">
    <property type="entry name" value="ANTI-SIGMA-F FACTOR RSBW-RELATED"/>
    <property type="match status" value="1"/>
</dbReference>
<evidence type="ECO:0000313" key="3">
    <source>
        <dbReference type="EMBL" id="ODQ86554.1"/>
    </source>
</evidence>
<dbReference type="GO" id="GO:0004674">
    <property type="term" value="F:protein serine/threonine kinase activity"/>
    <property type="evidence" value="ECO:0007669"/>
    <property type="project" value="UniProtKB-KW"/>
</dbReference>
<keyword evidence="1" id="KW-0723">Serine/threonine-protein kinase</keyword>
<evidence type="ECO:0000259" key="2">
    <source>
        <dbReference type="Pfam" id="PF13581"/>
    </source>
</evidence>
<dbReference type="InterPro" id="IPR036890">
    <property type="entry name" value="HATPase_C_sf"/>
</dbReference>
<proteinExistence type="predicted"/>
<organism evidence="3 4">
    <name type="scientific">Mycolicibacterium flavescens</name>
    <name type="common">Mycobacterium flavescens</name>
    <dbReference type="NCBI Taxonomy" id="1776"/>
    <lineage>
        <taxon>Bacteria</taxon>
        <taxon>Bacillati</taxon>
        <taxon>Actinomycetota</taxon>
        <taxon>Actinomycetes</taxon>
        <taxon>Mycobacteriales</taxon>
        <taxon>Mycobacteriaceae</taxon>
        <taxon>Mycolicibacterium</taxon>
    </lineage>
</organism>
<evidence type="ECO:0000313" key="4">
    <source>
        <dbReference type="Proteomes" id="UP000094053"/>
    </source>
</evidence>
<keyword evidence="4" id="KW-1185">Reference proteome</keyword>
<evidence type="ECO:0000256" key="1">
    <source>
        <dbReference type="ARBA" id="ARBA00022527"/>
    </source>
</evidence>